<organism evidence="2 3">
    <name type="scientific">Vitis vinifera</name>
    <name type="common">Grape</name>
    <dbReference type="NCBI Taxonomy" id="29760"/>
    <lineage>
        <taxon>Eukaryota</taxon>
        <taxon>Viridiplantae</taxon>
        <taxon>Streptophyta</taxon>
        <taxon>Embryophyta</taxon>
        <taxon>Tracheophyta</taxon>
        <taxon>Spermatophyta</taxon>
        <taxon>Magnoliopsida</taxon>
        <taxon>eudicotyledons</taxon>
        <taxon>Gunneridae</taxon>
        <taxon>Pentapetalae</taxon>
        <taxon>rosids</taxon>
        <taxon>Vitales</taxon>
        <taxon>Vitaceae</taxon>
        <taxon>Viteae</taxon>
        <taxon>Vitis</taxon>
    </lineage>
</organism>
<dbReference type="InterPro" id="IPR036770">
    <property type="entry name" value="Ankyrin_rpt-contain_sf"/>
</dbReference>
<evidence type="ECO:0000313" key="2">
    <source>
        <dbReference type="EMBL" id="RVW32736.1"/>
    </source>
</evidence>
<proteinExistence type="predicted"/>
<feature type="compositionally biased region" description="Basic residues" evidence="1">
    <location>
        <begin position="187"/>
        <end position="196"/>
    </location>
</feature>
<gene>
    <name evidence="2" type="ORF">CK203_086318</name>
</gene>
<name>A0A438DB99_VITVI</name>
<sequence length="196" mass="22443">MTPKDLELISGLGETALTTAAISGITEMAETIVNKHAGADSHSRAKPRKRHKWCTLLNFLVSANIYDIALHLLKHHRQLGFIKDYYGKLTMRILAQKPSAFPSGSKLVFWERWIYSLIHIKPFDEQYQEHEQPHQAPADEDNPESSRQGQHLISRAFLSLHTIHNKERRDPPKSLASNRVPRALERNHHHIANTVD</sequence>
<protein>
    <submittedName>
        <fullName evidence="2">Uncharacterized protein</fullName>
    </submittedName>
</protein>
<comment type="caution">
    <text evidence="2">The sequence shown here is derived from an EMBL/GenBank/DDBJ whole genome shotgun (WGS) entry which is preliminary data.</text>
</comment>
<dbReference type="EMBL" id="QGNW01001708">
    <property type="protein sequence ID" value="RVW32736.1"/>
    <property type="molecule type" value="Genomic_DNA"/>
</dbReference>
<dbReference type="AlphaFoldDB" id="A0A438DB99"/>
<dbReference type="Proteomes" id="UP000288805">
    <property type="component" value="Unassembled WGS sequence"/>
</dbReference>
<dbReference type="SUPFAM" id="SSF48403">
    <property type="entry name" value="Ankyrin repeat"/>
    <property type="match status" value="1"/>
</dbReference>
<accession>A0A438DB99</accession>
<evidence type="ECO:0000256" key="1">
    <source>
        <dbReference type="SAM" id="MobiDB-lite"/>
    </source>
</evidence>
<feature type="region of interest" description="Disordered" evidence="1">
    <location>
        <begin position="127"/>
        <end position="148"/>
    </location>
</feature>
<feature type="region of interest" description="Disordered" evidence="1">
    <location>
        <begin position="167"/>
        <end position="196"/>
    </location>
</feature>
<reference evidence="2 3" key="1">
    <citation type="journal article" date="2018" name="PLoS Genet.">
        <title>Population sequencing reveals clonal diversity and ancestral inbreeding in the grapevine cultivar Chardonnay.</title>
        <authorList>
            <person name="Roach M.J."/>
            <person name="Johnson D.L."/>
            <person name="Bohlmann J."/>
            <person name="van Vuuren H.J."/>
            <person name="Jones S.J."/>
            <person name="Pretorius I.S."/>
            <person name="Schmidt S.A."/>
            <person name="Borneman A.R."/>
        </authorList>
    </citation>
    <scope>NUCLEOTIDE SEQUENCE [LARGE SCALE GENOMIC DNA]</scope>
    <source>
        <strain evidence="3">cv. Chardonnay</strain>
        <tissue evidence="2">Leaf</tissue>
    </source>
</reference>
<evidence type="ECO:0000313" key="3">
    <source>
        <dbReference type="Proteomes" id="UP000288805"/>
    </source>
</evidence>